<name>A0A6L2LHL9_TANCI</name>
<proteinExistence type="predicted"/>
<accession>A0A6L2LHL9</accession>
<reference evidence="3" key="1">
    <citation type="journal article" date="2019" name="Sci. Rep.">
        <title>Draft genome of Tanacetum cinerariifolium, the natural source of mosquito coil.</title>
        <authorList>
            <person name="Yamashiro T."/>
            <person name="Shiraishi A."/>
            <person name="Satake H."/>
            <person name="Nakayama K."/>
        </authorList>
    </citation>
    <scope>NUCLEOTIDE SEQUENCE</scope>
</reference>
<feature type="domain" description="Retrovirus-related Pol polyprotein from transposon TNT 1-94-like beta-barrel" evidence="2">
    <location>
        <begin position="261"/>
        <end position="333"/>
    </location>
</feature>
<evidence type="ECO:0000256" key="1">
    <source>
        <dbReference type="SAM" id="MobiDB-lite"/>
    </source>
</evidence>
<sequence>MISTRLKMFYKKKGRKLHFDAKEPVGFDKNKVECFNCYNTRHFAREYISKGNQESRRRDARNTGHKAKDNGRIPAKQDESKALVTIDGKGVNWTGHAEDDIEDYALMAFNSSNSSSDTEVTSCSKECENSYAKLKKLYDEQREQLGVASIEIQAYTLALKRFPVNDTGQNFSSQAASTSTVRKVNTTRQTVNAIRPIDNLLKSYTPITRPFNRTIAPKAHFTNHKVNNAGDKTVSVIRAIGKLLLRPQEDNPHQTLKGKGIVDSRCSRHMTRNKAYLVDYQDFSGSPVTFAGSKGQITGKGKIKTGKLNFKDVCFVKELQHFNLLSVSQMCDKKNKVLFTETECLVLSPDFKLLDENQVLLRVPRQNNMYSFNLENIVPSGGLSFFIANAIVDESNK</sequence>
<evidence type="ECO:0000313" key="3">
    <source>
        <dbReference type="EMBL" id="GEU60640.1"/>
    </source>
</evidence>
<feature type="region of interest" description="Disordered" evidence="1">
    <location>
        <begin position="49"/>
        <end position="74"/>
    </location>
</feature>
<dbReference type="Pfam" id="PF22936">
    <property type="entry name" value="Pol_BBD"/>
    <property type="match status" value="1"/>
</dbReference>
<organism evidence="3">
    <name type="scientific">Tanacetum cinerariifolium</name>
    <name type="common">Dalmatian daisy</name>
    <name type="synonym">Chrysanthemum cinerariifolium</name>
    <dbReference type="NCBI Taxonomy" id="118510"/>
    <lineage>
        <taxon>Eukaryota</taxon>
        <taxon>Viridiplantae</taxon>
        <taxon>Streptophyta</taxon>
        <taxon>Embryophyta</taxon>
        <taxon>Tracheophyta</taxon>
        <taxon>Spermatophyta</taxon>
        <taxon>Magnoliopsida</taxon>
        <taxon>eudicotyledons</taxon>
        <taxon>Gunneridae</taxon>
        <taxon>Pentapetalae</taxon>
        <taxon>asterids</taxon>
        <taxon>campanulids</taxon>
        <taxon>Asterales</taxon>
        <taxon>Asteraceae</taxon>
        <taxon>Asteroideae</taxon>
        <taxon>Anthemideae</taxon>
        <taxon>Anthemidinae</taxon>
        <taxon>Tanacetum</taxon>
    </lineage>
</organism>
<comment type="caution">
    <text evidence="3">The sequence shown here is derived from an EMBL/GenBank/DDBJ whole genome shotgun (WGS) entry which is preliminary data.</text>
</comment>
<protein>
    <submittedName>
        <fullName evidence="3">Ribonuclease H-like domain-containing protein</fullName>
    </submittedName>
</protein>
<gene>
    <name evidence="3" type="ORF">Tci_032618</name>
</gene>
<dbReference type="AlphaFoldDB" id="A0A6L2LHL9"/>
<dbReference type="EMBL" id="BKCJ010004370">
    <property type="protein sequence ID" value="GEU60640.1"/>
    <property type="molecule type" value="Genomic_DNA"/>
</dbReference>
<dbReference type="InterPro" id="IPR054722">
    <property type="entry name" value="PolX-like_BBD"/>
</dbReference>
<evidence type="ECO:0000259" key="2">
    <source>
        <dbReference type="Pfam" id="PF22936"/>
    </source>
</evidence>